<dbReference type="Proteomes" id="UP000179013">
    <property type="component" value="Unassembled WGS sequence"/>
</dbReference>
<dbReference type="InterPro" id="IPR014825">
    <property type="entry name" value="DNA_alkylation"/>
</dbReference>
<dbReference type="SUPFAM" id="SSF48371">
    <property type="entry name" value="ARM repeat"/>
    <property type="match status" value="1"/>
</dbReference>
<dbReference type="Pfam" id="PF08713">
    <property type="entry name" value="DNA_alkylation"/>
    <property type="match status" value="1"/>
</dbReference>
<dbReference type="InterPro" id="IPR016024">
    <property type="entry name" value="ARM-type_fold"/>
</dbReference>
<name>A0A1F7X891_9BACT</name>
<dbReference type="CDD" id="cd06561">
    <property type="entry name" value="AlkD_like"/>
    <property type="match status" value="1"/>
</dbReference>
<protein>
    <submittedName>
        <fullName evidence="1">DNA alkylation repair protein</fullName>
    </submittedName>
</protein>
<comment type="caution">
    <text evidence="1">The sequence shown here is derived from an EMBL/GenBank/DDBJ whole genome shotgun (WGS) entry which is preliminary data.</text>
</comment>
<reference evidence="1 2" key="1">
    <citation type="journal article" date="2016" name="Nat. Commun.">
        <title>Thousands of microbial genomes shed light on interconnected biogeochemical processes in an aquifer system.</title>
        <authorList>
            <person name="Anantharaman K."/>
            <person name="Brown C.T."/>
            <person name="Hug L.A."/>
            <person name="Sharon I."/>
            <person name="Castelle C.J."/>
            <person name="Probst A.J."/>
            <person name="Thomas B.C."/>
            <person name="Singh A."/>
            <person name="Wilkins M.J."/>
            <person name="Karaoz U."/>
            <person name="Brodie E.L."/>
            <person name="Williams K.H."/>
            <person name="Hubbard S.S."/>
            <person name="Banfield J.F."/>
        </authorList>
    </citation>
    <scope>NUCLEOTIDE SEQUENCE [LARGE SCALE GENOMIC DNA]</scope>
</reference>
<evidence type="ECO:0000313" key="1">
    <source>
        <dbReference type="EMBL" id="OGM11246.1"/>
    </source>
</evidence>
<dbReference type="AlphaFoldDB" id="A0A1F7X891"/>
<dbReference type="PANTHER" id="PTHR41291">
    <property type="entry name" value="DNA ALKYLATION REPAIR PROTEIN"/>
    <property type="match status" value="1"/>
</dbReference>
<gene>
    <name evidence="1" type="ORF">A2V80_03385</name>
</gene>
<organism evidence="1 2">
    <name type="scientific">Candidatus Woesebacteria bacterium RBG_16_39_8b</name>
    <dbReference type="NCBI Taxonomy" id="1802482"/>
    <lineage>
        <taxon>Bacteria</taxon>
        <taxon>Candidatus Woeseibacteriota</taxon>
    </lineage>
</organism>
<feature type="non-terminal residue" evidence="1">
    <location>
        <position position="1"/>
    </location>
</feature>
<proteinExistence type="predicted"/>
<dbReference type="Gene3D" id="1.25.10.90">
    <property type="match status" value="1"/>
</dbReference>
<dbReference type="PANTHER" id="PTHR41291:SF1">
    <property type="entry name" value="DNA ALKYLATION REPAIR PROTEIN"/>
    <property type="match status" value="1"/>
</dbReference>
<dbReference type="EMBL" id="MGFU01000063">
    <property type="protein sequence ID" value="OGM11246.1"/>
    <property type="molecule type" value="Genomic_DNA"/>
</dbReference>
<accession>A0A1F7X891</accession>
<sequence>KTIANPKNVDGMARFGINPKNTYGISIPNLRKIAKEIGNNHDMAQKLWASGYHEAKILASMIDEADKVTEKQMDAWVSDFDSWDVCDQVCSLFEKTPYAFEKVVEWSKKNEEFVKRAGFALMATIAWHDKDAPDSKFVKFFPHIKKGSTDERNYVKKAVNWALRNIGKRNKTLNKRAIQVAKEIQSANRRTNSKSARWIAADAIRELTGEKVQKRLLIRSTK</sequence>
<evidence type="ECO:0000313" key="2">
    <source>
        <dbReference type="Proteomes" id="UP000179013"/>
    </source>
</evidence>